<dbReference type="AlphaFoldDB" id="A0A0G3H0J7"/>
<dbReference type="EMBL" id="CP011542">
    <property type="protein sequence ID" value="AKK06931.1"/>
    <property type="molecule type" value="Genomic_DNA"/>
</dbReference>
<organism evidence="1 2">
    <name type="scientific">Corynebacterium mustelae</name>
    <dbReference type="NCBI Taxonomy" id="571915"/>
    <lineage>
        <taxon>Bacteria</taxon>
        <taxon>Bacillati</taxon>
        <taxon>Actinomycetota</taxon>
        <taxon>Actinomycetes</taxon>
        <taxon>Mycobacteriales</taxon>
        <taxon>Corynebacteriaceae</taxon>
        <taxon>Corynebacterium</taxon>
    </lineage>
</organism>
<evidence type="ECO:0000313" key="2">
    <source>
        <dbReference type="Proteomes" id="UP000035199"/>
    </source>
</evidence>
<gene>
    <name evidence="1" type="ORF">CMUST_13185</name>
</gene>
<accession>A0A0G3H0J7</accession>
<proteinExistence type="predicted"/>
<reference evidence="2" key="2">
    <citation type="submission" date="2015-05" db="EMBL/GenBank/DDBJ databases">
        <title>Complete genome sequence of Corynebacterium mustelae DSM 45274, isolated from various tissues of a male ferret with lethal sepsis.</title>
        <authorList>
            <person name="Ruckert C."/>
            <person name="Albersmeier A."/>
            <person name="Winkler A."/>
            <person name="Tauch A."/>
        </authorList>
    </citation>
    <scope>NUCLEOTIDE SEQUENCE [LARGE SCALE GENOMIC DNA]</scope>
    <source>
        <strain evidence="2">DSM 45274</strain>
    </source>
</reference>
<dbReference type="STRING" id="571915.CMUST_13185"/>
<dbReference type="Proteomes" id="UP000035199">
    <property type="component" value="Chromosome"/>
</dbReference>
<dbReference type="RefSeq" id="WP_047262863.1">
    <property type="nucleotide sequence ID" value="NZ_CP011542.1"/>
</dbReference>
<keyword evidence="2" id="KW-1185">Reference proteome</keyword>
<dbReference type="PATRIC" id="fig|571915.4.peg.2823"/>
<protein>
    <submittedName>
        <fullName evidence="1">Uncharacterized protein</fullName>
    </submittedName>
</protein>
<dbReference type="KEGG" id="cmv:CMUST_13185"/>
<name>A0A0G3H0J7_9CORY</name>
<sequence length="279" mass="31519">MTIDAIFFPTLQVDSSLFVPGFVRFEDDPYFRVTRFVSGGVEYVLVTERVAELWWLSPQLRWRLAGNQVLDVALRWETIGGGRDFLVRWSKTFSLIDGFDVVEPVQFVSQWNERFGGDFRAEADKQVWNADNSVLVTGSVGIDPQWPRNTVTWFNPEVESNRRDPRYFRSGEWDDPAMVERYLEDCVWGQLATGMPQSLYEVGLAWPQIIQVWPEIADDVGQQQEVLLAVDGFIYADGRFMVTDGRTGKLVGSPEAAAALIQTAGGVDVAKNLRVLLAA</sequence>
<evidence type="ECO:0000313" key="1">
    <source>
        <dbReference type="EMBL" id="AKK06931.1"/>
    </source>
</evidence>
<dbReference type="OrthoDB" id="4429891at2"/>
<reference evidence="1 2" key="1">
    <citation type="journal article" date="2015" name="Genome Announc.">
        <title>Complete Genome Sequence of the Type Strain Corynebacterium mustelae DSM 45274, Isolated from Various Tissues of a Male Ferret with Lethal Sepsis.</title>
        <authorList>
            <person name="Ruckert C."/>
            <person name="Eimer J."/>
            <person name="Winkler A."/>
            <person name="Tauch A."/>
        </authorList>
    </citation>
    <scope>NUCLEOTIDE SEQUENCE [LARGE SCALE GENOMIC DNA]</scope>
    <source>
        <strain evidence="1 2">DSM 45274</strain>
    </source>
</reference>